<feature type="transmembrane region" description="Helical" evidence="1">
    <location>
        <begin position="45"/>
        <end position="62"/>
    </location>
</feature>
<protein>
    <submittedName>
        <fullName evidence="2">Uncharacterized protein</fullName>
    </submittedName>
</protein>
<organism evidence="2">
    <name type="scientific">marine metagenome</name>
    <dbReference type="NCBI Taxonomy" id="408172"/>
    <lineage>
        <taxon>unclassified sequences</taxon>
        <taxon>metagenomes</taxon>
        <taxon>ecological metagenomes</taxon>
    </lineage>
</organism>
<keyword evidence="1" id="KW-0472">Membrane</keyword>
<evidence type="ECO:0000256" key="1">
    <source>
        <dbReference type="SAM" id="Phobius"/>
    </source>
</evidence>
<name>A0A382IM62_9ZZZZ</name>
<gene>
    <name evidence="2" type="ORF">METZ01_LOCUS253161</name>
</gene>
<evidence type="ECO:0000313" key="2">
    <source>
        <dbReference type="EMBL" id="SVC00307.1"/>
    </source>
</evidence>
<dbReference type="AlphaFoldDB" id="A0A382IM62"/>
<accession>A0A382IM62</accession>
<proteinExistence type="predicted"/>
<sequence length="63" mass="7216">MINFFYLTILRFSFGIIFSIALLGEGKSILSNNTIVIKNNKKTKTTLIIIFIRALDLFTVVYL</sequence>
<keyword evidence="1" id="KW-1133">Transmembrane helix</keyword>
<keyword evidence="1" id="KW-0812">Transmembrane</keyword>
<reference evidence="2" key="1">
    <citation type="submission" date="2018-05" db="EMBL/GenBank/DDBJ databases">
        <authorList>
            <person name="Lanie J.A."/>
            <person name="Ng W.-L."/>
            <person name="Kazmierczak K.M."/>
            <person name="Andrzejewski T.M."/>
            <person name="Davidsen T.M."/>
            <person name="Wayne K.J."/>
            <person name="Tettelin H."/>
            <person name="Glass J.I."/>
            <person name="Rusch D."/>
            <person name="Podicherti R."/>
            <person name="Tsui H.-C.T."/>
            <person name="Winkler M.E."/>
        </authorList>
    </citation>
    <scope>NUCLEOTIDE SEQUENCE</scope>
</reference>
<feature type="transmembrane region" description="Helical" evidence="1">
    <location>
        <begin position="6"/>
        <end position="24"/>
    </location>
</feature>
<dbReference type="EMBL" id="UINC01068041">
    <property type="protein sequence ID" value="SVC00307.1"/>
    <property type="molecule type" value="Genomic_DNA"/>
</dbReference>